<feature type="chain" id="PRO_5045733312" evidence="3">
    <location>
        <begin position="25"/>
        <end position="301"/>
    </location>
</feature>
<dbReference type="SUPFAM" id="SSF53850">
    <property type="entry name" value="Periplasmic binding protein-like II"/>
    <property type="match status" value="1"/>
</dbReference>
<dbReference type="InterPro" id="IPR005770">
    <property type="entry name" value="PhnD"/>
</dbReference>
<proteinExistence type="inferred from homology"/>
<dbReference type="PANTHER" id="PTHR35841">
    <property type="entry name" value="PHOSPHONATES-BINDING PERIPLASMIC PROTEIN"/>
    <property type="match status" value="1"/>
</dbReference>
<evidence type="ECO:0000313" key="5">
    <source>
        <dbReference type="Proteomes" id="UP001597389"/>
    </source>
</evidence>
<dbReference type="PANTHER" id="PTHR35841:SF1">
    <property type="entry name" value="PHOSPHONATES-BINDING PERIPLASMIC PROTEIN"/>
    <property type="match status" value="1"/>
</dbReference>
<protein>
    <submittedName>
        <fullName evidence="4">Selenate ABC transporter substrate-binding protein</fullName>
    </submittedName>
</protein>
<evidence type="ECO:0000256" key="1">
    <source>
        <dbReference type="ARBA" id="ARBA00007162"/>
    </source>
</evidence>
<dbReference type="PROSITE" id="PS51257">
    <property type="entry name" value="PROKAR_LIPOPROTEIN"/>
    <property type="match status" value="1"/>
</dbReference>
<comment type="similarity">
    <text evidence="1">Belongs to the phosphate/phosphite/phosphonate binding protein family.</text>
</comment>
<evidence type="ECO:0000313" key="4">
    <source>
        <dbReference type="EMBL" id="MFD2160408.1"/>
    </source>
</evidence>
<feature type="signal peptide" evidence="3">
    <location>
        <begin position="1"/>
        <end position="24"/>
    </location>
</feature>
<organism evidence="4 5">
    <name type="scientific">Rubritalea tangerina</name>
    <dbReference type="NCBI Taxonomy" id="430798"/>
    <lineage>
        <taxon>Bacteria</taxon>
        <taxon>Pseudomonadati</taxon>
        <taxon>Verrucomicrobiota</taxon>
        <taxon>Verrucomicrobiia</taxon>
        <taxon>Verrucomicrobiales</taxon>
        <taxon>Rubritaleaceae</taxon>
        <taxon>Rubritalea</taxon>
    </lineage>
</organism>
<dbReference type="InterPro" id="IPR030836">
    <property type="entry name" value="ABC_peri_PhnD-like"/>
</dbReference>
<evidence type="ECO:0000256" key="3">
    <source>
        <dbReference type="SAM" id="SignalP"/>
    </source>
</evidence>
<dbReference type="NCBIfam" id="TIGR04553">
    <property type="entry name" value="ABC_peri_selen"/>
    <property type="match status" value="1"/>
</dbReference>
<comment type="caution">
    <text evidence="4">The sequence shown here is derived from an EMBL/GenBank/DDBJ whole genome shotgun (WGS) entry which is preliminary data.</text>
</comment>
<name>A0ABW4ZEI2_9BACT</name>
<dbReference type="Gene3D" id="3.40.190.10">
    <property type="entry name" value="Periplasmic binding protein-like II"/>
    <property type="match status" value="2"/>
</dbReference>
<dbReference type="Pfam" id="PF12974">
    <property type="entry name" value="Phosphonate-bd"/>
    <property type="match status" value="1"/>
</dbReference>
<evidence type="ECO:0000256" key="2">
    <source>
        <dbReference type="ARBA" id="ARBA00022729"/>
    </source>
</evidence>
<dbReference type="RefSeq" id="WP_377178753.1">
    <property type="nucleotide sequence ID" value="NZ_JBHUJB010000079.1"/>
</dbReference>
<dbReference type="NCBIfam" id="TIGR01098">
    <property type="entry name" value="3A0109s03R"/>
    <property type="match status" value="1"/>
</dbReference>
<keyword evidence="5" id="KW-1185">Reference proteome</keyword>
<dbReference type="EMBL" id="JBHUJB010000079">
    <property type="protein sequence ID" value="MFD2160408.1"/>
    <property type="molecule type" value="Genomic_DNA"/>
</dbReference>
<sequence length="301" mass="32366">MKSIMVSALLGGAALSLLSSCGQKQETETTTTSKSDAVLRFSAIPDEDTTAQQARFQPVADYLSKKLGIKVEFVASPNYGASVQKFEGGDIQLAWFGGVTGVQARQKVEGAQALVSGEADLKFKSYFIANTSTGLTRSESFPEAIKDLKFTYGSQNSTSGCIMPTHFLMEASGKTPQDFFSKEFGFSGSHDKTAELVNAGTFEAGALNFKTYEKGIASGKLDKEKCIVIWETPTYADYNMTAHPILEEQFGAGFLKKLQTALVECDDPAALGALKRDKLVAVDNATFDGIASVMAKVNFKK</sequence>
<accession>A0ABW4ZEI2</accession>
<keyword evidence="2 3" id="KW-0732">Signal</keyword>
<reference evidence="5" key="1">
    <citation type="journal article" date="2019" name="Int. J. Syst. Evol. Microbiol.">
        <title>The Global Catalogue of Microorganisms (GCM) 10K type strain sequencing project: providing services to taxonomists for standard genome sequencing and annotation.</title>
        <authorList>
            <consortium name="The Broad Institute Genomics Platform"/>
            <consortium name="The Broad Institute Genome Sequencing Center for Infectious Disease"/>
            <person name="Wu L."/>
            <person name="Ma J."/>
        </authorList>
    </citation>
    <scope>NUCLEOTIDE SEQUENCE [LARGE SCALE GENOMIC DNA]</scope>
    <source>
        <strain evidence="5">CCUG 57942</strain>
    </source>
</reference>
<gene>
    <name evidence="4" type="ORF">ACFSW8_16005</name>
</gene>
<dbReference type="Proteomes" id="UP001597389">
    <property type="component" value="Unassembled WGS sequence"/>
</dbReference>